<feature type="compositionally biased region" description="Low complexity" evidence="1">
    <location>
        <begin position="1"/>
        <end position="24"/>
    </location>
</feature>
<dbReference type="PANTHER" id="PTHR34776:SF1">
    <property type="entry name" value="F17F16.3 PROTEIN"/>
    <property type="match status" value="1"/>
</dbReference>
<keyword evidence="3" id="KW-1185">Reference proteome</keyword>
<protein>
    <recommendedName>
        <fullName evidence="4">BTB domain transcription factor</fullName>
    </recommendedName>
</protein>
<organism evidence="2 3">
    <name type="scientific">Exophiala mesophila</name>
    <name type="common">Black yeast-like fungus</name>
    <dbReference type="NCBI Taxonomy" id="212818"/>
    <lineage>
        <taxon>Eukaryota</taxon>
        <taxon>Fungi</taxon>
        <taxon>Dikarya</taxon>
        <taxon>Ascomycota</taxon>
        <taxon>Pezizomycotina</taxon>
        <taxon>Eurotiomycetes</taxon>
        <taxon>Chaetothyriomycetidae</taxon>
        <taxon>Chaetothyriales</taxon>
        <taxon>Herpotrichiellaceae</taxon>
        <taxon>Exophiala</taxon>
    </lineage>
</organism>
<feature type="compositionally biased region" description="Polar residues" evidence="1">
    <location>
        <begin position="83"/>
        <end position="98"/>
    </location>
</feature>
<dbReference type="OMA" id="GSWIVQS"/>
<proteinExistence type="predicted"/>
<evidence type="ECO:0008006" key="4">
    <source>
        <dbReference type="Google" id="ProtNLM"/>
    </source>
</evidence>
<sequence>MTGRRQSARIASQSSQTSQPPSFSELPPQRKASSGGRKRKNETTGTSPSAKRGKTNDEPEQKTLEETFSNGDAPVEKQDSKVEQNGTDPAQAPSETTQPPEPKAESNGTKAPNGTESQQQDDVEMTGTNGQPEDKGELAKDAEAAKPEHSEEPKTEPAGTEPSKERGEEKSKQTQDLSKQAEDVEPAKQEEKPAEATAEKPGDKPNDKPAETTAEKPADMPAEKPTDKAEEKPADTTAEKPDDKPAEKPTDKAEDTSAEKPEEKSSSVNGNAVIPHARQENVPSTILEKGIIYFFFRARVNTDHPHDVNDIARSYMIMRPLPLDAKLGDGPIGDDNNCRLLALPKKVLPLSGKDRFMTFVEKVKTNFKDLKESFMSGSEYATQTAGTSHSPPVTPVAEGIYAITSTGRESHLAYILTVPSELGEVQKDLGLRPRGSFVTSVKNPTASAPNNVSLPKGADYPQDILDEFRGLRWKPLEPKFLDYENTQFLVIGESFDHATEQRPKDDRENNELPEKELERLEGEDEIRVKHLKGDDAVFADLGITTKEFPNVPSTW</sequence>
<name>A0A0D1Y884_EXOME</name>
<dbReference type="VEuPathDB" id="FungiDB:PV10_00744"/>
<dbReference type="STRING" id="212818.A0A0D1Y884"/>
<evidence type="ECO:0000256" key="1">
    <source>
        <dbReference type="SAM" id="MobiDB-lite"/>
    </source>
</evidence>
<dbReference type="PANTHER" id="PTHR34776">
    <property type="entry name" value="F17F16.3 PROTEIN"/>
    <property type="match status" value="1"/>
</dbReference>
<accession>A0A0D1Y884</accession>
<feature type="compositionally biased region" description="Polar residues" evidence="1">
    <location>
        <begin position="106"/>
        <end position="118"/>
    </location>
</feature>
<dbReference type="AlphaFoldDB" id="A0A0D1Y884"/>
<gene>
    <name evidence="2" type="ORF">PV10_00744</name>
</gene>
<feature type="compositionally biased region" description="Basic and acidic residues" evidence="1">
    <location>
        <begin position="162"/>
        <end position="265"/>
    </location>
</feature>
<feature type="region of interest" description="Disordered" evidence="1">
    <location>
        <begin position="1"/>
        <end position="276"/>
    </location>
</feature>
<reference evidence="2 3" key="1">
    <citation type="submission" date="2015-01" db="EMBL/GenBank/DDBJ databases">
        <title>The Genome Sequence of Exophiala mesophila CBS40295.</title>
        <authorList>
            <consortium name="The Broad Institute Genomics Platform"/>
            <person name="Cuomo C."/>
            <person name="de Hoog S."/>
            <person name="Gorbushina A."/>
            <person name="Stielow B."/>
            <person name="Teixiera M."/>
            <person name="Abouelleil A."/>
            <person name="Chapman S.B."/>
            <person name="Priest M."/>
            <person name="Young S.K."/>
            <person name="Wortman J."/>
            <person name="Nusbaum C."/>
            <person name="Birren B."/>
        </authorList>
    </citation>
    <scope>NUCLEOTIDE SEQUENCE [LARGE SCALE GENOMIC DNA]</scope>
    <source>
        <strain evidence="2 3">CBS 40295</strain>
    </source>
</reference>
<feature type="compositionally biased region" description="Basic and acidic residues" evidence="1">
    <location>
        <begin position="54"/>
        <end position="65"/>
    </location>
</feature>
<dbReference type="RefSeq" id="XP_016228505.1">
    <property type="nucleotide sequence ID" value="XM_016364856.1"/>
</dbReference>
<dbReference type="OrthoDB" id="1028014at2759"/>
<dbReference type="GeneID" id="27318589"/>
<dbReference type="HOGENOM" id="CLU_024063_1_1_1"/>
<dbReference type="Proteomes" id="UP000054302">
    <property type="component" value="Unassembled WGS sequence"/>
</dbReference>
<feature type="compositionally biased region" description="Basic and acidic residues" evidence="1">
    <location>
        <begin position="132"/>
        <end position="155"/>
    </location>
</feature>
<feature type="region of interest" description="Disordered" evidence="1">
    <location>
        <begin position="496"/>
        <end position="521"/>
    </location>
</feature>
<evidence type="ECO:0000313" key="2">
    <source>
        <dbReference type="EMBL" id="KIV96931.1"/>
    </source>
</evidence>
<evidence type="ECO:0000313" key="3">
    <source>
        <dbReference type="Proteomes" id="UP000054302"/>
    </source>
</evidence>
<dbReference type="EMBL" id="KN847520">
    <property type="protein sequence ID" value="KIV96931.1"/>
    <property type="molecule type" value="Genomic_DNA"/>
</dbReference>